<keyword evidence="2" id="KW-1133">Transmembrane helix</keyword>
<dbReference type="RefSeq" id="WP_241561272.1">
    <property type="nucleotide sequence ID" value="NZ_JBFAUK010000001.1"/>
</dbReference>
<evidence type="ECO:0000313" key="4">
    <source>
        <dbReference type="Proteomes" id="UP001552594"/>
    </source>
</evidence>
<protein>
    <submittedName>
        <fullName evidence="3">Uncharacterized protein</fullName>
    </submittedName>
</protein>
<comment type="caution">
    <text evidence="3">The sequence shown here is derived from an EMBL/GenBank/DDBJ whole genome shotgun (WGS) entry which is preliminary data.</text>
</comment>
<keyword evidence="2" id="KW-0812">Transmembrane</keyword>
<evidence type="ECO:0000256" key="2">
    <source>
        <dbReference type="SAM" id="Phobius"/>
    </source>
</evidence>
<reference evidence="3 4" key="1">
    <citation type="submission" date="2024-06" db="EMBL/GenBank/DDBJ databases">
        <title>The Natural Products Discovery Center: Release of the First 8490 Sequenced Strains for Exploring Actinobacteria Biosynthetic Diversity.</title>
        <authorList>
            <person name="Kalkreuter E."/>
            <person name="Kautsar S.A."/>
            <person name="Yang D."/>
            <person name="Bader C.D."/>
            <person name="Teijaro C.N."/>
            <person name="Fluegel L."/>
            <person name="Davis C.M."/>
            <person name="Simpson J.R."/>
            <person name="Lauterbach L."/>
            <person name="Steele A.D."/>
            <person name="Gui C."/>
            <person name="Meng S."/>
            <person name="Li G."/>
            <person name="Viehrig K."/>
            <person name="Ye F."/>
            <person name="Su P."/>
            <person name="Kiefer A.F."/>
            <person name="Nichols A."/>
            <person name="Cepeda A.J."/>
            <person name="Yan W."/>
            <person name="Fan B."/>
            <person name="Jiang Y."/>
            <person name="Adhikari A."/>
            <person name="Zheng C.-J."/>
            <person name="Schuster L."/>
            <person name="Cowan T.M."/>
            <person name="Smanski M.J."/>
            <person name="Chevrette M.G."/>
            <person name="De Carvalho L.P.S."/>
            <person name="Shen B."/>
        </authorList>
    </citation>
    <scope>NUCLEOTIDE SEQUENCE [LARGE SCALE GENOMIC DNA]</scope>
    <source>
        <strain evidence="3 4">NPDC052347</strain>
    </source>
</reference>
<feature type="transmembrane region" description="Helical" evidence="2">
    <location>
        <begin position="56"/>
        <end position="75"/>
    </location>
</feature>
<dbReference type="Proteomes" id="UP001552594">
    <property type="component" value="Unassembled WGS sequence"/>
</dbReference>
<proteinExistence type="predicted"/>
<accession>A0ABV3JQV5</accession>
<feature type="region of interest" description="Disordered" evidence="1">
    <location>
        <begin position="1"/>
        <end position="25"/>
    </location>
</feature>
<keyword evidence="2" id="KW-0472">Membrane</keyword>
<feature type="transmembrane region" description="Helical" evidence="2">
    <location>
        <begin position="95"/>
        <end position="113"/>
    </location>
</feature>
<sequence length="153" mass="16127">MDTATANATVTAAPTGQTTGRTTEQATDIKPLPVWFFVFEGALSASFDLFKANPHALVVLAVLGAVNLIASLTVLRSRLRLMKGLLRNKGTRKVAIGLIALRFGVHLIMGAIGCQATSAVAHYAFAAAMTATTVTLLWFSQRTALRAVAATRA</sequence>
<evidence type="ECO:0000256" key="1">
    <source>
        <dbReference type="SAM" id="MobiDB-lite"/>
    </source>
</evidence>
<dbReference type="EMBL" id="JBFAUK010000001">
    <property type="protein sequence ID" value="MEV5505262.1"/>
    <property type="molecule type" value="Genomic_DNA"/>
</dbReference>
<organism evidence="3 4">
    <name type="scientific">Streptomyces orinoci</name>
    <name type="common">Streptoverticillium orinoci</name>
    <dbReference type="NCBI Taxonomy" id="67339"/>
    <lineage>
        <taxon>Bacteria</taxon>
        <taxon>Bacillati</taxon>
        <taxon>Actinomycetota</taxon>
        <taxon>Actinomycetes</taxon>
        <taxon>Kitasatosporales</taxon>
        <taxon>Streptomycetaceae</taxon>
        <taxon>Streptomyces</taxon>
    </lineage>
</organism>
<gene>
    <name evidence="3" type="ORF">AB0L16_02125</name>
</gene>
<keyword evidence="4" id="KW-1185">Reference proteome</keyword>
<name>A0ABV3JQV5_STRON</name>
<evidence type="ECO:0000313" key="3">
    <source>
        <dbReference type="EMBL" id="MEV5505262.1"/>
    </source>
</evidence>
<feature type="transmembrane region" description="Helical" evidence="2">
    <location>
        <begin position="119"/>
        <end position="139"/>
    </location>
</feature>
<feature type="compositionally biased region" description="Polar residues" evidence="1">
    <location>
        <begin position="16"/>
        <end position="25"/>
    </location>
</feature>
<feature type="compositionally biased region" description="Low complexity" evidence="1">
    <location>
        <begin position="1"/>
        <end position="15"/>
    </location>
</feature>